<dbReference type="CDD" id="cd17369">
    <property type="entry name" value="MFS_ShiA_like"/>
    <property type="match status" value="1"/>
</dbReference>
<keyword evidence="4 8" id="KW-0812">Transmembrane</keyword>
<dbReference type="AlphaFoldDB" id="A0A840QG64"/>
<dbReference type="InterPro" id="IPR005828">
    <property type="entry name" value="MFS_sugar_transport-like"/>
</dbReference>
<evidence type="ECO:0000256" key="7">
    <source>
        <dbReference type="SAM" id="MobiDB-lite"/>
    </source>
</evidence>
<evidence type="ECO:0000256" key="8">
    <source>
        <dbReference type="SAM" id="Phobius"/>
    </source>
</evidence>
<dbReference type="InterPro" id="IPR020846">
    <property type="entry name" value="MFS_dom"/>
</dbReference>
<protein>
    <submittedName>
        <fullName evidence="10">MFS family permease</fullName>
    </submittedName>
</protein>
<evidence type="ECO:0000256" key="4">
    <source>
        <dbReference type="ARBA" id="ARBA00022692"/>
    </source>
</evidence>
<comment type="subcellular location">
    <subcellularLocation>
        <location evidence="1">Cell membrane</location>
        <topology evidence="1">Multi-pass membrane protein</topology>
    </subcellularLocation>
</comment>
<name>A0A840QG64_9PSEU</name>
<feature type="transmembrane region" description="Helical" evidence="8">
    <location>
        <begin position="344"/>
        <end position="364"/>
    </location>
</feature>
<evidence type="ECO:0000256" key="5">
    <source>
        <dbReference type="ARBA" id="ARBA00022989"/>
    </source>
</evidence>
<comment type="caution">
    <text evidence="10">The sequence shown here is derived from an EMBL/GenBank/DDBJ whole genome shotgun (WGS) entry which is preliminary data.</text>
</comment>
<proteinExistence type="predicted"/>
<keyword evidence="11" id="KW-1185">Reference proteome</keyword>
<dbReference type="GO" id="GO:0005886">
    <property type="term" value="C:plasma membrane"/>
    <property type="evidence" value="ECO:0007669"/>
    <property type="project" value="UniProtKB-SubCell"/>
</dbReference>
<feature type="region of interest" description="Disordered" evidence="7">
    <location>
        <begin position="1"/>
        <end position="22"/>
    </location>
</feature>
<evidence type="ECO:0000313" key="11">
    <source>
        <dbReference type="Proteomes" id="UP000584374"/>
    </source>
</evidence>
<keyword evidence="2" id="KW-0813">Transport</keyword>
<keyword evidence="5 8" id="KW-1133">Transmembrane helix</keyword>
<gene>
    <name evidence="10" type="ORF">BJ970_007434</name>
</gene>
<dbReference type="PANTHER" id="PTHR43045:SF1">
    <property type="entry name" value="SHIKIMATE TRANSPORTER"/>
    <property type="match status" value="1"/>
</dbReference>
<feature type="transmembrane region" description="Helical" evidence="8">
    <location>
        <begin position="319"/>
        <end position="338"/>
    </location>
</feature>
<feature type="domain" description="Major facilitator superfamily (MFS) profile" evidence="9">
    <location>
        <begin position="27"/>
        <end position="437"/>
    </location>
</feature>
<accession>A0A840QG64</accession>
<evidence type="ECO:0000259" key="9">
    <source>
        <dbReference type="PROSITE" id="PS50850"/>
    </source>
</evidence>
<dbReference type="GO" id="GO:0022857">
    <property type="term" value="F:transmembrane transporter activity"/>
    <property type="evidence" value="ECO:0007669"/>
    <property type="project" value="InterPro"/>
</dbReference>
<dbReference type="RefSeq" id="WP_184732836.1">
    <property type="nucleotide sequence ID" value="NZ_JACHIW010000003.1"/>
</dbReference>
<dbReference type="Pfam" id="PF00083">
    <property type="entry name" value="Sugar_tr"/>
    <property type="match status" value="1"/>
</dbReference>
<keyword evidence="3" id="KW-1003">Cell membrane</keyword>
<dbReference type="PANTHER" id="PTHR43045">
    <property type="entry name" value="SHIKIMATE TRANSPORTER"/>
    <property type="match status" value="1"/>
</dbReference>
<feature type="transmembrane region" description="Helical" evidence="8">
    <location>
        <begin position="287"/>
        <end position="307"/>
    </location>
</feature>
<dbReference type="Gene3D" id="1.20.1250.20">
    <property type="entry name" value="MFS general substrate transporter like domains"/>
    <property type="match status" value="2"/>
</dbReference>
<sequence>MAASSPTNTPSEVTPVDRTQHADRRRAATSSFIGTTIEWYDYFIYGTAAALVFPKVFFGNLSGSVALLVSLVSFAVAFILRPVGGAVFGHFGDKLGRKRMLLITLIGMGICTGLIGLLPAQQTIGVAAPLLLLFLRMVQGFMLGGEWGGAALMTVEHAPTHRRGLYGSTMQAGAPAGLLLSAGAFAAVSALPREQFLAWGWRIPFLVSFALLGLGLYIRLRVTEPPVFRKLSEESRTATLPIKELLANEKRKILILAFLQTAANVGYFLITVYALTYVTEEVGMSPTLASLGLVVGAAVDLCLQPVFGWASDRFGRRRVYAFGCAFIGVYAFPFFLLLDSGNGALVILAFSLGLGIGHAATGSLHGTIFAEQFPTRYRYTGASVAYQISGVISSAPTPALAAVLVATFGSAQFVAWYVVLAAVISLICTLCLRETFRANL</sequence>
<evidence type="ECO:0000256" key="1">
    <source>
        <dbReference type="ARBA" id="ARBA00004651"/>
    </source>
</evidence>
<dbReference type="EMBL" id="JACHIW010000003">
    <property type="protein sequence ID" value="MBB5159834.1"/>
    <property type="molecule type" value="Genomic_DNA"/>
</dbReference>
<reference evidence="10 11" key="1">
    <citation type="submission" date="2020-08" db="EMBL/GenBank/DDBJ databases">
        <title>Sequencing the genomes of 1000 actinobacteria strains.</title>
        <authorList>
            <person name="Klenk H.-P."/>
        </authorList>
    </citation>
    <scope>NUCLEOTIDE SEQUENCE [LARGE SCALE GENOMIC DNA]</scope>
    <source>
        <strain evidence="10 11">DSM 45584</strain>
    </source>
</reference>
<feature type="transmembrane region" description="Helical" evidence="8">
    <location>
        <begin position="384"/>
        <end position="408"/>
    </location>
</feature>
<keyword evidence="6 8" id="KW-0472">Membrane</keyword>
<feature type="transmembrane region" description="Helical" evidence="8">
    <location>
        <begin position="124"/>
        <end position="144"/>
    </location>
</feature>
<feature type="transmembrane region" description="Helical" evidence="8">
    <location>
        <begin position="61"/>
        <end position="80"/>
    </location>
</feature>
<evidence type="ECO:0000313" key="10">
    <source>
        <dbReference type="EMBL" id="MBB5159834.1"/>
    </source>
</evidence>
<organism evidence="10 11">
    <name type="scientific">Saccharopolyspora phatthalungensis</name>
    <dbReference type="NCBI Taxonomy" id="664693"/>
    <lineage>
        <taxon>Bacteria</taxon>
        <taxon>Bacillati</taxon>
        <taxon>Actinomycetota</taxon>
        <taxon>Actinomycetes</taxon>
        <taxon>Pseudonocardiales</taxon>
        <taxon>Pseudonocardiaceae</taxon>
        <taxon>Saccharopolyspora</taxon>
    </lineage>
</organism>
<feature type="transmembrane region" description="Helical" evidence="8">
    <location>
        <begin position="100"/>
        <end position="118"/>
    </location>
</feature>
<evidence type="ECO:0000256" key="3">
    <source>
        <dbReference type="ARBA" id="ARBA00022475"/>
    </source>
</evidence>
<feature type="transmembrane region" description="Helical" evidence="8">
    <location>
        <begin position="199"/>
        <end position="220"/>
    </location>
</feature>
<dbReference type="InterPro" id="IPR036259">
    <property type="entry name" value="MFS_trans_sf"/>
</dbReference>
<dbReference type="Pfam" id="PF07690">
    <property type="entry name" value="MFS_1"/>
    <property type="match status" value="1"/>
</dbReference>
<dbReference type="Proteomes" id="UP000584374">
    <property type="component" value="Unassembled WGS sequence"/>
</dbReference>
<dbReference type="SUPFAM" id="SSF103473">
    <property type="entry name" value="MFS general substrate transporter"/>
    <property type="match status" value="1"/>
</dbReference>
<dbReference type="PROSITE" id="PS50850">
    <property type="entry name" value="MFS"/>
    <property type="match status" value="1"/>
</dbReference>
<evidence type="ECO:0000256" key="2">
    <source>
        <dbReference type="ARBA" id="ARBA00022448"/>
    </source>
</evidence>
<evidence type="ECO:0000256" key="6">
    <source>
        <dbReference type="ARBA" id="ARBA00023136"/>
    </source>
</evidence>
<feature type="transmembrane region" description="Helical" evidence="8">
    <location>
        <begin position="165"/>
        <end position="187"/>
    </location>
</feature>
<feature type="transmembrane region" description="Helical" evidence="8">
    <location>
        <begin position="253"/>
        <end position="275"/>
    </location>
</feature>
<feature type="transmembrane region" description="Helical" evidence="8">
    <location>
        <begin position="414"/>
        <end position="432"/>
    </location>
</feature>
<dbReference type="InterPro" id="IPR011701">
    <property type="entry name" value="MFS"/>
</dbReference>
<feature type="compositionally biased region" description="Polar residues" evidence="7">
    <location>
        <begin position="1"/>
        <end position="12"/>
    </location>
</feature>